<accession>A0A916YYX3</accession>
<gene>
    <name evidence="2" type="ORF">GCM10011514_33060</name>
</gene>
<sequence>MKKLSFLFIITVLFAFSCTKEEVSATKESTSGLVGEWRWVSSTGGIAGKTITPTSAGYERKLVLTADLKFSRYKDNTLESSGTYQITQGKSIYKVEQVDFIKFSDGASSVIISQSASELSLADNFYDGFGEVYQRIK</sequence>
<protein>
    <recommendedName>
        <fullName evidence="1">Lipocalin-like domain-containing protein</fullName>
    </recommendedName>
</protein>
<dbReference type="Proteomes" id="UP000609064">
    <property type="component" value="Unassembled WGS sequence"/>
</dbReference>
<organism evidence="2 3">
    <name type="scientific">Emticicia aquatilis</name>
    <dbReference type="NCBI Taxonomy" id="1537369"/>
    <lineage>
        <taxon>Bacteria</taxon>
        <taxon>Pseudomonadati</taxon>
        <taxon>Bacteroidota</taxon>
        <taxon>Cytophagia</taxon>
        <taxon>Cytophagales</taxon>
        <taxon>Leadbetterellaceae</taxon>
        <taxon>Emticicia</taxon>
    </lineage>
</organism>
<dbReference type="AlphaFoldDB" id="A0A916YYX3"/>
<reference evidence="2" key="2">
    <citation type="submission" date="2020-09" db="EMBL/GenBank/DDBJ databases">
        <authorList>
            <person name="Sun Q."/>
            <person name="Zhou Y."/>
        </authorList>
    </citation>
    <scope>NUCLEOTIDE SEQUENCE</scope>
    <source>
        <strain evidence="2">CGMCC 1.15958</strain>
    </source>
</reference>
<evidence type="ECO:0000313" key="2">
    <source>
        <dbReference type="EMBL" id="GGD66456.1"/>
    </source>
</evidence>
<dbReference type="InterPro" id="IPR024311">
    <property type="entry name" value="Lipocalin-like"/>
</dbReference>
<feature type="domain" description="Lipocalin-like" evidence="1">
    <location>
        <begin position="33"/>
        <end position="121"/>
    </location>
</feature>
<comment type="caution">
    <text evidence="2">The sequence shown here is derived from an EMBL/GenBank/DDBJ whole genome shotgun (WGS) entry which is preliminary data.</text>
</comment>
<reference evidence="2" key="1">
    <citation type="journal article" date="2014" name="Int. J. Syst. Evol. Microbiol.">
        <title>Complete genome sequence of Corynebacterium casei LMG S-19264T (=DSM 44701T), isolated from a smear-ripened cheese.</title>
        <authorList>
            <consortium name="US DOE Joint Genome Institute (JGI-PGF)"/>
            <person name="Walter F."/>
            <person name="Albersmeier A."/>
            <person name="Kalinowski J."/>
            <person name="Ruckert C."/>
        </authorList>
    </citation>
    <scope>NUCLEOTIDE SEQUENCE</scope>
    <source>
        <strain evidence="2">CGMCC 1.15958</strain>
    </source>
</reference>
<dbReference type="RefSeq" id="WP_188767470.1">
    <property type="nucleotide sequence ID" value="NZ_BMKK01000006.1"/>
</dbReference>
<dbReference type="Pfam" id="PF13648">
    <property type="entry name" value="Lipocalin_4"/>
    <property type="match status" value="1"/>
</dbReference>
<evidence type="ECO:0000259" key="1">
    <source>
        <dbReference type="Pfam" id="PF13648"/>
    </source>
</evidence>
<dbReference type="PROSITE" id="PS51257">
    <property type="entry name" value="PROKAR_LIPOPROTEIN"/>
    <property type="match status" value="1"/>
</dbReference>
<keyword evidence="3" id="KW-1185">Reference proteome</keyword>
<dbReference type="EMBL" id="BMKK01000006">
    <property type="protein sequence ID" value="GGD66456.1"/>
    <property type="molecule type" value="Genomic_DNA"/>
</dbReference>
<proteinExistence type="predicted"/>
<name>A0A916YYX3_9BACT</name>
<evidence type="ECO:0000313" key="3">
    <source>
        <dbReference type="Proteomes" id="UP000609064"/>
    </source>
</evidence>